<evidence type="ECO:0000313" key="2">
    <source>
        <dbReference type="Proteomes" id="UP000499080"/>
    </source>
</evidence>
<proteinExistence type="predicted"/>
<accession>A0A4Y2TMY0</accession>
<dbReference type="AlphaFoldDB" id="A0A4Y2TMY0"/>
<sequence length="366" mass="42114">MIDWTSITITSPLILRNISIALFRSIVRDKKNPEWDFLHFPYDTQADERCAKLVTEASIKSGFKWIDAKNSKQNVTKVFLIICISDAPDRATIQNFIQYNGKYGCGFCQQSGERVEKGKRFCRIYPVQQPLPEIRSFEQCVDFAEETSLTGKAVHGVKGPTELMKLYPNFCLVQSFVPDYMHAVLLGALREIMSPWIQTSSNDFSINQKSLSVLNHRMLNIKCPQETTRKLRLTNDFLFWKASGFRVFLFVSPIILKNLISKNVYNHWLLLVLGISLLLGNQVTTNDLEEAEFALQKFVYGVRDIYGIQEQTYNIHFLLQLRQAIKSWGPLWAHSCFIYEDAVGQFKQFHHGTRGKASQLLSSFVM</sequence>
<comment type="caution">
    <text evidence="1">The sequence shown here is derived from an EMBL/GenBank/DDBJ whole genome shotgun (WGS) entry which is preliminary data.</text>
</comment>
<dbReference type="Proteomes" id="UP000499080">
    <property type="component" value="Unassembled WGS sequence"/>
</dbReference>
<evidence type="ECO:0000313" key="1">
    <source>
        <dbReference type="EMBL" id="GBO01993.1"/>
    </source>
</evidence>
<organism evidence="1 2">
    <name type="scientific">Araneus ventricosus</name>
    <name type="common">Orbweaver spider</name>
    <name type="synonym">Epeira ventricosa</name>
    <dbReference type="NCBI Taxonomy" id="182803"/>
    <lineage>
        <taxon>Eukaryota</taxon>
        <taxon>Metazoa</taxon>
        <taxon>Ecdysozoa</taxon>
        <taxon>Arthropoda</taxon>
        <taxon>Chelicerata</taxon>
        <taxon>Arachnida</taxon>
        <taxon>Araneae</taxon>
        <taxon>Araneomorphae</taxon>
        <taxon>Entelegynae</taxon>
        <taxon>Araneoidea</taxon>
        <taxon>Araneidae</taxon>
        <taxon>Araneus</taxon>
    </lineage>
</organism>
<protein>
    <submittedName>
        <fullName evidence="1">Uncharacterized protein</fullName>
    </submittedName>
</protein>
<reference evidence="1 2" key="1">
    <citation type="journal article" date="2019" name="Sci. Rep.">
        <title>Orb-weaving spider Araneus ventricosus genome elucidates the spidroin gene catalogue.</title>
        <authorList>
            <person name="Kono N."/>
            <person name="Nakamura H."/>
            <person name="Ohtoshi R."/>
            <person name="Moran D.A.P."/>
            <person name="Shinohara A."/>
            <person name="Yoshida Y."/>
            <person name="Fujiwara M."/>
            <person name="Mori M."/>
            <person name="Tomita M."/>
            <person name="Arakawa K."/>
        </authorList>
    </citation>
    <scope>NUCLEOTIDE SEQUENCE [LARGE SCALE GENOMIC DNA]</scope>
</reference>
<gene>
    <name evidence="1" type="ORF">AVEN_135801_1</name>
</gene>
<dbReference type="OrthoDB" id="6613079at2759"/>
<keyword evidence="2" id="KW-1185">Reference proteome</keyword>
<dbReference type="PANTHER" id="PTHR46579:SF1">
    <property type="entry name" value="F5_8 TYPE C DOMAIN-CONTAINING PROTEIN"/>
    <property type="match status" value="1"/>
</dbReference>
<dbReference type="PANTHER" id="PTHR46579">
    <property type="entry name" value="F5/8 TYPE C DOMAIN-CONTAINING PROTEIN-RELATED"/>
    <property type="match status" value="1"/>
</dbReference>
<dbReference type="EMBL" id="BGPR01029883">
    <property type="protein sequence ID" value="GBO01993.1"/>
    <property type="molecule type" value="Genomic_DNA"/>
</dbReference>
<name>A0A4Y2TMY0_ARAVE</name>